<keyword evidence="1" id="KW-0472">Membrane</keyword>
<dbReference type="EMBL" id="ACBW01000152">
    <property type="protein sequence ID" value="EEF76764.1"/>
    <property type="molecule type" value="Genomic_DNA"/>
</dbReference>
<reference evidence="2 3" key="1">
    <citation type="submission" date="2008-12" db="EMBL/GenBank/DDBJ databases">
        <authorList>
            <person name="Fulton L."/>
            <person name="Clifton S."/>
            <person name="Fulton B."/>
            <person name="Xu J."/>
            <person name="Minx P."/>
            <person name="Pepin K.H."/>
            <person name="Johnson M."/>
            <person name="Bhonagiri V."/>
            <person name="Nash W.E."/>
            <person name="Mardis E.R."/>
            <person name="Wilson R.K."/>
        </authorList>
    </citation>
    <scope>NUCLEOTIDE SEQUENCE [LARGE SCALE GENOMIC DNA]</scope>
    <source>
        <strain evidence="2 3">DSM 18228</strain>
    </source>
</reference>
<sequence length="54" mass="6477">MNSFPITFVEFIVSSVSDSNYCKGRFFPRIIGLYNYFFLRFHNSLLFSYLYVSK</sequence>
<evidence type="ECO:0000256" key="1">
    <source>
        <dbReference type="SAM" id="Phobius"/>
    </source>
</evidence>
<protein>
    <submittedName>
        <fullName evidence="2">Uncharacterized protein</fullName>
    </submittedName>
</protein>
<accession>S0F8S4</accession>
<keyword evidence="1" id="KW-0812">Transmembrane</keyword>
<dbReference type="Proteomes" id="UP000014073">
    <property type="component" value="Unassembled WGS sequence"/>
</dbReference>
<proteinExistence type="predicted"/>
<feature type="transmembrane region" description="Helical" evidence="1">
    <location>
        <begin position="33"/>
        <end position="52"/>
    </location>
</feature>
<organism evidence="2 3">
    <name type="scientific">Phocaeicola coprophilus DSM 18228 = JCM 13818</name>
    <dbReference type="NCBI Taxonomy" id="547042"/>
    <lineage>
        <taxon>Bacteria</taxon>
        <taxon>Pseudomonadati</taxon>
        <taxon>Bacteroidota</taxon>
        <taxon>Bacteroidia</taxon>
        <taxon>Bacteroidales</taxon>
        <taxon>Bacteroidaceae</taxon>
        <taxon>Phocaeicola</taxon>
    </lineage>
</organism>
<evidence type="ECO:0000313" key="3">
    <source>
        <dbReference type="Proteomes" id="UP000014073"/>
    </source>
</evidence>
<name>S0F8S4_9BACT</name>
<keyword evidence="1" id="KW-1133">Transmembrane helix</keyword>
<evidence type="ECO:0000313" key="2">
    <source>
        <dbReference type="EMBL" id="EEF76764.1"/>
    </source>
</evidence>
<comment type="caution">
    <text evidence="2">The sequence shown here is derived from an EMBL/GenBank/DDBJ whole genome shotgun (WGS) entry which is preliminary data.</text>
</comment>
<dbReference type="HOGENOM" id="CLU_3040309_0_0_10"/>
<dbReference type="AlphaFoldDB" id="S0F8S4"/>
<keyword evidence="3" id="KW-1185">Reference proteome</keyword>
<gene>
    <name evidence="2" type="ORF">BACCOPRO_02270</name>
</gene>